<evidence type="ECO:0000256" key="1">
    <source>
        <dbReference type="ARBA" id="ARBA00022801"/>
    </source>
</evidence>
<evidence type="ECO:0000313" key="3">
    <source>
        <dbReference type="EMBL" id="MCA9381912.1"/>
    </source>
</evidence>
<dbReference type="CDD" id="cd05830">
    <property type="entry name" value="Sortase_E"/>
    <property type="match status" value="1"/>
</dbReference>
<dbReference type="InterPro" id="IPR023365">
    <property type="entry name" value="Sortase_dom-sf"/>
</dbReference>
<dbReference type="EMBL" id="JAGQLG010000025">
    <property type="protein sequence ID" value="MCA9381912.1"/>
    <property type="molecule type" value="Genomic_DNA"/>
</dbReference>
<keyword evidence="2" id="KW-0812">Transmembrane</keyword>
<dbReference type="Gene3D" id="2.40.260.10">
    <property type="entry name" value="Sortase"/>
    <property type="match status" value="1"/>
</dbReference>
<accession>A0A955RHI7</accession>
<gene>
    <name evidence="3" type="ORF">KC660_00710</name>
</gene>
<sequence length="209" mass="23619">MKKFKRLNKSTVLLISSITLLLVSLIFLAVSIYPSIEYRLKYKGKAVYPYESTYVDNTNDDKEVVKEDKKIPEINTLVIPTIGVDVKIVEGSGDWALNDGSWHRPGTGDPIQGGNFVLTGHRFGFSWMPSDIKKKSTFYNLDKVEIGDVLIVYWEGKEYDYKVNRIFSAAPDEVSIEDPTESPQLMVYTCSLLGRNSDRLVLIATPVEQ</sequence>
<reference evidence="3" key="2">
    <citation type="journal article" date="2021" name="Microbiome">
        <title>Successional dynamics and alternative stable states in a saline activated sludge microbial community over 9 years.</title>
        <authorList>
            <person name="Wang Y."/>
            <person name="Ye J."/>
            <person name="Ju F."/>
            <person name="Liu L."/>
            <person name="Boyd J.A."/>
            <person name="Deng Y."/>
            <person name="Parks D.H."/>
            <person name="Jiang X."/>
            <person name="Yin X."/>
            <person name="Woodcroft B.J."/>
            <person name="Tyson G.W."/>
            <person name="Hugenholtz P."/>
            <person name="Polz M.F."/>
            <person name="Zhang T."/>
        </authorList>
    </citation>
    <scope>NUCLEOTIDE SEQUENCE</scope>
    <source>
        <strain evidence="3">HKST-UBA10</strain>
    </source>
</reference>
<organism evidence="3 4">
    <name type="scientific">Candidatus Dojkabacteria bacterium</name>
    <dbReference type="NCBI Taxonomy" id="2099670"/>
    <lineage>
        <taxon>Bacteria</taxon>
        <taxon>Candidatus Dojkabacteria</taxon>
    </lineage>
</organism>
<name>A0A955RHI7_9BACT</name>
<feature type="transmembrane region" description="Helical" evidence="2">
    <location>
        <begin position="12"/>
        <end position="33"/>
    </location>
</feature>
<keyword evidence="2" id="KW-1133">Transmembrane helix</keyword>
<dbReference type="AlphaFoldDB" id="A0A955RHI7"/>
<dbReference type="InterPro" id="IPR005754">
    <property type="entry name" value="Sortase"/>
</dbReference>
<reference evidence="3" key="1">
    <citation type="submission" date="2020-04" db="EMBL/GenBank/DDBJ databases">
        <authorList>
            <person name="Zhang T."/>
        </authorList>
    </citation>
    <scope>NUCLEOTIDE SEQUENCE</scope>
    <source>
        <strain evidence="3">HKST-UBA10</strain>
    </source>
</reference>
<dbReference type="SUPFAM" id="SSF63817">
    <property type="entry name" value="Sortase"/>
    <property type="match status" value="1"/>
</dbReference>
<dbReference type="NCBIfam" id="TIGR01076">
    <property type="entry name" value="sortase_fam"/>
    <property type="match status" value="1"/>
</dbReference>
<comment type="caution">
    <text evidence="3">The sequence shown here is derived from an EMBL/GenBank/DDBJ whole genome shotgun (WGS) entry which is preliminary data.</text>
</comment>
<dbReference type="GO" id="GO:0016787">
    <property type="term" value="F:hydrolase activity"/>
    <property type="evidence" value="ECO:0007669"/>
    <property type="project" value="UniProtKB-KW"/>
</dbReference>
<dbReference type="InterPro" id="IPR042003">
    <property type="entry name" value="Sortase_E"/>
</dbReference>
<keyword evidence="2" id="KW-0472">Membrane</keyword>
<dbReference type="Proteomes" id="UP000782843">
    <property type="component" value="Unassembled WGS sequence"/>
</dbReference>
<evidence type="ECO:0000256" key="2">
    <source>
        <dbReference type="SAM" id="Phobius"/>
    </source>
</evidence>
<keyword evidence="1" id="KW-0378">Hydrolase</keyword>
<proteinExistence type="predicted"/>
<protein>
    <submittedName>
        <fullName evidence="3">Class E sortase</fullName>
    </submittedName>
</protein>
<evidence type="ECO:0000313" key="4">
    <source>
        <dbReference type="Proteomes" id="UP000782843"/>
    </source>
</evidence>
<dbReference type="Pfam" id="PF04203">
    <property type="entry name" value="Sortase"/>
    <property type="match status" value="1"/>
</dbReference>